<evidence type="ECO:0000256" key="1">
    <source>
        <dbReference type="ARBA" id="ARBA00008175"/>
    </source>
</evidence>
<feature type="repeat" description="TPR" evidence="4">
    <location>
        <begin position="87"/>
        <end position="120"/>
    </location>
</feature>
<dbReference type="InterPro" id="IPR032374">
    <property type="entry name" value="SGTA_dimer"/>
</dbReference>
<reference evidence="6 7" key="1">
    <citation type="journal article" date="2019" name="Commun. Biol.">
        <title>The bagworm genome reveals a unique fibroin gene that provides high tensile strength.</title>
        <authorList>
            <person name="Kono N."/>
            <person name="Nakamura H."/>
            <person name="Ohtoshi R."/>
            <person name="Tomita M."/>
            <person name="Numata K."/>
            <person name="Arakawa K."/>
        </authorList>
    </citation>
    <scope>NUCLEOTIDE SEQUENCE [LARGE SCALE GENOMIC DNA]</scope>
</reference>
<protein>
    <submittedName>
        <fullName evidence="6">Small glutamine-rich tetratricopeptide repeat-containing protein beta</fullName>
    </submittedName>
</protein>
<keyword evidence="2" id="KW-0677">Repeat</keyword>
<dbReference type="Pfam" id="PF16546">
    <property type="entry name" value="SGTA_dimer"/>
    <property type="match status" value="1"/>
</dbReference>
<dbReference type="GO" id="GO:0016020">
    <property type="term" value="C:membrane"/>
    <property type="evidence" value="ECO:0007669"/>
    <property type="project" value="TreeGrafter"/>
</dbReference>
<dbReference type="SUPFAM" id="SSF48452">
    <property type="entry name" value="TPR-like"/>
    <property type="match status" value="1"/>
</dbReference>
<comment type="similarity">
    <text evidence="1">Belongs to the SGT family.</text>
</comment>
<dbReference type="PROSITE" id="PS50005">
    <property type="entry name" value="TPR"/>
    <property type="match status" value="2"/>
</dbReference>
<dbReference type="Pfam" id="PF13181">
    <property type="entry name" value="TPR_8"/>
    <property type="match status" value="1"/>
</dbReference>
<evidence type="ECO:0000256" key="3">
    <source>
        <dbReference type="ARBA" id="ARBA00022803"/>
    </source>
</evidence>
<organism evidence="6 7">
    <name type="scientific">Eumeta variegata</name>
    <name type="common">Bagworm moth</name>
    <name type="synonym">Eumeta japonica</name>
    <dbReference type="NCBI Taxonomy" id="151549"/>
    <lineage>
        <taxon>Eukaryota</taxon>
        <taxon>Metazoa</taxon>
        <taxon>Ecdysozoa</taxon>
        <taxon>Arthropoda</taxon>
        <taxon>Hexapoda</taxon>
        <taxon>Insecta</taxon>
        <taxon>Pterygota</taxon>
        <taxon>Neoptera</taxon>
        <taxon>Endopterygota</taxon>
        <taxon>Lepidoptera</taxon>
        <taxon>Glossata</taxon>
        <taxon>Ditrysia</taxon>
        <taxon>Tineoidea</taxon>
        <taxon>Psychidae</taxon>
        <taxon>Oiketicinae</taxon>
        <taxon>Eumeta</taxon>
    </lineage>
</organism>
<evidence type="ECO:0000256" key="2">
    <source>
        <dbReference type="ARBA" id="ARBA00022737"/>
    </source>
</evidence>
<keyword evidence="7" id="KW-1185">Reference proteome</keyword>
<dbReference type="GO" id="GO:0006620">
    <property type="term" value="P:post-translational protein targeting to endoplasmic reticulum membrane"/>
    <property type="evidence" value="ECO:0007669"/>
    <property type="project" value="TreeGrafter"/>
</dbReference>
<dbReference type="Pfam" id="PF13414">
    <property type="entry name" value="TPR_11"/>
    <property type="match status" value="1"/>
</dbReference>
<gene>
    <name evidence="6" type="primary">SGTB</name>
    <name evidence="6" type="ORF">EVAR_46673_1</name>
</gene>
<dbReference type="PANTHER" id="PTHR45831:SF2">
    <property type="entry name" value="LD24721P"/>
    <property type="match status" value="1"/>
</dbReference>
<keyword evidence="3 4" id="KW-0802">TPR repeat</keyword>
<dbReference type="Gene3D" id="1.20.5.420">
    <property type="entry name" value="Immunoglobulin FC, subunit C"/>
    <property type="match status" value="1"/>
</dbReference>
<dbReference type="PANTHER" id="PTHR45831">
    <property type="entry name" value="LD24721P"/>
    <property type="match status" value="1"/>
</dbReference>
<dbReference type="InterPro" id="IPR047150">
    <property type="entry name" value="SGT"/>
</dbReference>
<dbReference type="Gene3D" id="1.25.40.10">
    <property type="entry name" value="Tetratricopeptide repeat domain"/>
    <property type="match status" value="1"/>
</dbReference>
<dbReference type="SMART" id="SM00028">
    <property type="entry name" value="TPR"/>
    <property type="match status" value="3"/>
</dbReference>
<dbReference type="EMBL" id="BGZK01001066">
    <property type="protein sequence ID" value="GBP70178.1"/>
    <property type="molecule type" value="Genomic_DNA"/>
</dbReference>
<dbReference type="InterPro" id="IPR011990">
    <property type="entry name" value="TPR-like_helical_dom_sf"/>
</dbReference>
<evidence type="ECO:0000259" key="5">
    <source>
        <dbReference type="Pfam" id="PF16546"/>
    </source>
</evidence>
<sequence>MSEVKLVVASVITFLKQQLEGDTLSVDSRESVEVAVQCLESAFDVGPADAARSMDLLKLVREQTRVYQTTQATPPPPVLTPEQRVEAERLKNEGNELMKAEKYKEALELYTRAIEMDARNPVYYCNRAAAHFKLEEHEAAVVDCTAALALQPNYTKAHGRLGLALTALERHREARAAYARAAELEPENESYRVNLRLTDEKLAQLEQRPPLDFASLLHNPALLNMATQMLSDPNMQNLISNLMGSSGGAGGLGGEGAGAGGMGALLEAGQMLAQHMQSANPELVDQLRRQVGSRAPPGDPPAPQQ</sequence>
<dbReference type="Proteomes" id="UP000299102">
    <property type="component" value="Unassembled WGS sequence"/>
</dbReference>
<dbReference type="AlphaFoldDB" id="A0A4C1Y2R1"/>
<feature type="repeat" description="TPR" evidence="4">
    <location>
        <begin position="155"/>
        <end position="188"/>
    </location>
</feature>
<dbReference type="GO" id="GO:0060090">
    <property type="term" value="F:molecular adaptor activity"/>
    <property type="evidence" value="ECO:0007669"/>
    <property type="project" value="TreeGrafter"/>
</dbReference>
<name>A0A4C1Y2R1_EUMVA</name>
<comment type="caution">
    <text evidence="6">The sequence shown here is derived from an EMBL/GenBank/DDBJ whole genome shotgun (WGS) entry which is preliminary data.</text>
</comment>
<evidence type="ECO:0000256" key="4">
    <source>
        <dbReference type="PROSITE-ProRule" id="PRU00339"/>
    </source>
</evidence>
<evidence type="ECO:0000313" key="6">
    <source>
        <dbReference type="EMBL" id="GBP70178.1"/>
    </source>
</evidence>
<feature type="domain" description="SGTA homodimerisation" evidence="5">
    <location>
        <begin position="5"/>
        <end position="54"/>
    </location>
</feature>
<dbReference type="GO" id="GO:0072380">
    <property type="term" value="C:TRC complex"/>
    <property type="evidence" value="ECO:0007669"/>
    <property type="project" value="TreeGrafter"/>
</dbReference>
<dbReference type="InterPro" id="IPR019734">
    <property type="entry name" value="TPR_rpt"/>
</dbReference>
<dbReference type="OrthoDB" id="2335338at2759"/>
<accession>A0A4C1Y2R1</accession>
<evidence type="ECO:0000313" key="7">
    <source>
        <dbReference type="Proteomes" id="UP000299102"/>
    </source>
</evidence>
<dbReference type="STRING" id="151549.A0A4C1Y2R1"/>
<proteinExistence type="inferred from homology"/>